<dbReference type="InterPro" id="IPR010982">
    <property type="entry name" value="Lambda_DNA-bd_dom_sf"/>
</dbReference>
<dbReference type="InterPro" id="IPR001387">
    <property type="entry name" value="Cro/C1-type_HTH"/>
</dbReference>
<dbReference type="SUPFAM" id="SSF47413">
    <property type="entry name" value="lambda repressor-like DNA-binding domains"/>
    <property type="match status" value="1"/>
</dbReference>
<proteinExistence type="predicted"/>
<dbReference type="OrthoDB" id="7349669at2"/>
<protein>
    <submittedName>
        <fullName evidence="2">Transcriptional regulator, XRE family</fullName>
    </submittedName>
</protein>
<sequence>MTNPTCPETGQPMFRDVRPMTITYKGHQATFDMPGWYCDASDESIHTGDDMKVSDRALNRLKAQVEGLLEPEAVRRIRKRLHLTQKDAGRLIGGGPNAFQKYESGDVVVSHAVMSALLLLDRDPSGLSFLKQRVHRKEAA</sequence>
<dbReference type="Gene3D" id="1.10.260.40">
    <property type="entry name" value="lambda repressor-like DNA-binding domains"/>
    <property type="match status" value="1"/>
</dbReference>
<dbReference type="InterPro" id="IPR032758">
    <property type="entry name" value="MqsA/HigA-2"/>
</dbReference>
<dbReference type="Gene3D" id="3.10.20.860">
    <property type="match status" value="1"/>
</dbReference>
<evidence type="ECO:0000259" key="1">
    <source>
        <dbReference type="PROSITE" id="PS50943"/>
    </source>
</evidence>
<dbReference type="CDD" id="cd00093">
    <property type="entry name" value="HTH_XRE"/>
    <property type="match status" value="1"/>
</dbReference>
<dbReference type="InterPro" id="IPR022453">
    <property type="entry name" value="Znf_MqsA-type"/>
</dbReference>
<dbReference type="RefSeq" id="WP_079640164.1">
    <property type="nucleotide sequence ID" value="NZ_FUYP01000050.1"/>
</dbReference>
<accession>A0A1T5FZC4</accession>
<evidence type="ECO:0000313" key="2">
    <source>
        <dbReference type="EMBL" id="SKC01531.1"/>
    </source>
</evidence>
<dbReference type="GO" id="GO:0003677">
    <property type="term" value="F:DNA binding"/>
    <property type="evidence" value="ECO:0007669"/>
    <property type="project" value="InterPro"/>
</dbReference>
<dbReference type="AlphaFoldDB" id="A0A1T5FZC4"/>
<name>A0A1T5FZC4_9SPHN</name>
<dbReference type="EMBL" id="FUYP01000050">
    <property type="protein sequence ID" value="SKC01531.1"/>
    <property type="molecule type" value="Genomic_DNA"/>
</dbReference>
<dbReference type="Proteomes" id="UP000190044">
    <property type="component" value="Unassembled WGS sequence"/>
</dbReference>
<feature type="domain" description="HTH cro/C1-type" evidence="1">
    <location>
        <begin position="74"/>
        <end position="127"/>
    </location>
</feature>
<dbReference type="SMART" id="SM00530">
    <property type="entry name" value="HTH_XRE"/>
    <property type="match status" value="1"/>
</dbReference>
<dbReference type="NCBIfam" id="TIGR03830">
    <property type="entry name" value="CxxCG_CxxCG_HTH"/>
    <property type="match status" value="1"/>
</dbReference>
<reference evidence="3" key="1">
    <citation type="submission" date="2017-02" db="EMBL/GenBank/DDBJ databases">
        <authorList>
            <person name="Varghese N."/>
            <person name="Submissions S."/>
        </authorList>
    </citation>
    <scope>NUCLEOTIDE SEQUENCE [LARGE SCALE GENOMIC DNA]</scope>
    <source>
        <strain evidence="3">R11H</strain>
    </source>
</reference>
<dbReference type="PROSITE" id="PS50943">
    <property type="entry name" value="HTH_CROC1"/>
    <property type="match status" value="1"/>
</dbReference>
<dbReference type="NCBIfam" id="TIGR03831">
    <property type="entry name" value="YgiT_finger"/>
    <property type="match status" value="1"/>
</dbReference>
<organism evidence="2 3">
    <name type="scientific">Sphingopyxis flava</name>
    <dbReference type="NCBI Taxonomy" id="1507287"/>
    <lineage>
        <taxon>Bacteria</taxon>
        <taxon>Pseudomonadati</taxon>
        <taxon>Pseudomonadota</taxon>
        <taxon>Alphaproteobacteria</taxon>
        <taxon>Sphingomonadales</taxon>
        <taxon>Sphingomonadaceae</taxon>
        <taxon>Sphingopyxis</taxon>
    </lineage>
</organism>
<dbReference type="InterPro" id="IPR022452">
    <property type="entry name" value="MqsA"/>
</dbReference>
<dbReference type="Pfam" id="PF15731">
    <property type="entry name" value="MqsA_antitoxin"/>
    <property type="match status" value="1"/>
</dbReference>
<gene>
    <name evidence="2" type="ORF">SAMN06295937_10503</name>
</gene>
<keyword evidence="3" id="KW-1185">Reference proteome</keyword>
<evidence type="ECO:0000313" key="3">
    <source>
        <dbReference type="Proteomes" id="UP000190044"/>
    </source>
</evidence>